<dbReference type="InterPro" id="IPR050894">
    <property type="entry name" value="EfeM/EfeO_iron_uptake"/>
</dbReference>
<evidence type="ECO:0000256" key="2">
    <source>
        <dbReference type="ARBA" id="ARBA00005989"/>
    </source>
</evidence>
<dbReference type="EMBL" id="JANX01000736">
    <property type="protein sequence ID" value="KGM30678.1"/>
    <property type="molecule type" value="Genomic_DNA"/>
</dbReference>
<dbReference type="PANTHER" id="PTHR39192">
    <property type="entry name" value="IRON UPTAKE SYSTEM COMPONENT EFEO"/>
    <property type="match status" value="1"/>
</dbReference>
<dbReference type="Pfam" id="PF13473">
    <property type="entry name" value="Cupredoxin_1"/>
    <property type="match status" value="1"/>
</dbReference>
<reference evidence="7 8" key="1">
    <citation type="submission" date="2014-01" db="EMBL/GenBank/DDBJ databases">
        <title>Genome sequence determination for a cystic fibrosis isolate, Inquilinus limosus.</title>
        <authorList>
            <person name="Pino M."/>
            <person name="Di Conza J."/>
            <person name="Gutkind G."/>
        </authorList>
    </citation>
    <scope>NUCLEOTIDE SEQUENCE [LARGE SCALE GENOMIC DNA]</scope>
    <source>
        <strain evidence="7 8">MP06</strain>
    </source>
</reference>
<evidence type="ECO:0000256" key="4">
    <source>
        <dbReference type="SAM" id="Phobius"/>
    </source>
</evidence>
<feature type="domain" description="EfeO-type cupredoxin-like" evidence="6">
    <location>
        <begin position="36"/>
        <end position="128"/>
    </location>
</feature>
<sequence length="365" mass="38297">MSSLQRTTRIGVGVVAILAVAVAGLGVYAYLHRSAAPRTAAGGGTAVTITAQSCEPNELTVEAGRVTFQVKNASNRALEWEILQGVMVVEERENIAPGFTQSLTAKLEPGSYQITCGLLSNPRGTLTVTAAKNAPAQALQPSLIELIGPIAEYKVYVTQEAKALADATPPLVAAVKAGDLAQARSLLVPAWVHYQRIKPIADLFADLDTALDARADYFEKKEDDPGFTGFRRLQYALVTRGSTDGLEPVADKLAADVQALQARIADLSIPPEKMAGGAAAVIARLAADPAIDSDAAKADLEGVARIVGLLRPLSQKADKTLSDRIDGNLTAAGLALTRDDRTGLQAPVTALADDMPKLRTALGLD</sequence>
<dbReference type="Gene3D" id="1.20.1420.20">
    <property type="entry name" value="M75 peptidase, HXXE motif"/>
    <property type="match status" value="1"/>
</dbReference>
<evidence type="ECO:0008006" key="9">
    <source>
        <dbReference type="Google" id="ProtNLM"/>
    </source>
</evidence>
<dbReference type="GO" id="GO:0042597">
    <property type="term" value="C:periplasmic space"/>
    <property type="evidence" value="ECO:0007669"/>
    <property type="project" value="UniProtKB-SubCell"/>
</dbReference>
<evidence type="ECO:0000256" key="1">
    <source>
        <dbReference type="ARBA" id="ARBA00004418"/>
    </source>
</evidence>
<accession>A0A0A0CYK4</accession>
<dbReference type="InterPro" id="IPR018976">
    <property type="entry name" value="Imelysin-like"/>
</dbReference>
<dbReference type="Proteomes" id="UP000029995">
    <property type="component" value="Unassembled WGS sequence"/>
</dbReference>
<feature type="transmembrane region" description="Helical" evidence="4">
    <location>
        <begin position="12"/>
        <end position="31"/>
    </location>
</feature>
<keyword evidence="4" id="KW-0812">Transmembrane</keyword>
<gene>
    <name evidence="7" type="ORF">P409_31625</name>
</gene>
<name>A0A0A0CYK4_9PROT</name>
<evidence type="ECO:0000313" key="7">
    <source>
        <dbReference type="EMBL" id="KGM30678.1"/>
    </source>
</evidence>
<dbReference type="InterPro" id="IPR038352">
    <property type="entry name" value="Imelysin_sf"/>
</dbReference>
<evidence type="ECO:0000259" key="6">
    <source>
        <dbReference type="Pfam" id="PF13473"/>
    </source>
</evidence>
<protein>
    <recommendedName>
        <fullName evidence="9">Multidrug DMT transporter permease</fullName>
    </recommendedName>
</protein>
<dbReference type="RefSeq" id="WP_034847916.1">
    <property type="nucleotide sequence ID" value="NZ_JANX01000736.1"/>
</dbReference>
<dbReference type="Pfam" id="PF09375">
    <property type="entry name" value="Peptidase_M75"/>
    <property type="match status" value="1"/>
</dbReference>
<keyword evidence="3" id="KW-0732">Signal</keyword>
<dbReference type="CDD" id="cd14656">
    <property type="entry name" value="Imelysin-like_EfeO"/>
    <property type="match status" value="1"/>
</dbReference>
<keyword evidence="4" id="KW-1133">Transmembrane helix</keyword>
<dbReference type="NCBIfam" id="NF041757">
    <property type="entry name" value="EfeO"/>
    <property type="match status" value="1"/>
</dbReference>
<keyword evidence="4" id="KW-0472">Membrane</keyword>
<dbReference type="SUPFAM" id="SSF49503">
    <property type="entry name" value="Cupredoxins"/>
    <property type="match status" value="1"/>
</dbReference>
<dbReference type="InterPro" id="IPR034981">
    <property type="entry name" value="Imelysin-like_EfeO/Algp7"/>
</dbReference>
<dbReference type="NCBIfam" id="NF007697">
    <property type="entry name" value="PRK10378.1"/>
    <property type="match status" value="1"/>
</dbReference>
<evidence type="ECO:0000256" key="3">
    <source>
        <dbReference type="ARBA" id="ARBA00022729"/>
    </source>
</evidence>
<dbReference type="InterPro" id="IPR028096">
    <property type="entry name" value="EfeO_Cupredoxin"/>
</dbReference>
<comment type="similarity">
    <text evidence="2">Belongs to the EfeM/EfeO family.</text>
</comment>
<dbReference type="Gene3D" id="2.60.40.420">
    <property type="entry name" value="Cupredoxins - blue copper proteins"/>
    <property type="match status" value="1"/>
</dbReference>
<evidence type="ECO:0000313" key="8">
    <source>
        <dbReference type="Proteomes" id="UP000029995"/>
    </source>
</evidence>
<organism evidence="7 8">
    <name type="scientific">Inquilinus limosus MP06</name>
    <dbReference type="NCBI Taxonomy" id="1398085"/>
    <lineage>
        <taxon>Bacteria</taxon>
        <taxon>Pseudomonadati</taxon>
        <taxon>Pseudomonadota</taxon>
        <taxon>Alphaproteobacteria</taxon>
        <taxon>Rhodospirillales</taxon>
        <taxon>Rhodospirillaceae</taxon>
        <taxon>Inquilinus</taxon>
    </lineage>
</organism>
<comment type="subcellular location">
    <subcellularLocation>
        <location evidence="1">Periplasm</location>
    </subcellularLocation>
</comment>
<dbReference type="AlphaFoldDB" id="A0A0A0CYK4"/>
<dbReference type="PANTHER" id="PTHR39192:SF1">
    <property type="entry name" value="IRON UPTAKE SYSTEM COMPONENT EFEO"/>
    <property type="match status" value="1"/>
</dbReference>
<dbReference type="InterPro" id="IPR008972">
    <property type="entry name" value="Cupredoxin"/>
</dbReference>
<evidence type="ECO:0000259" key="5">
    <source>
        <dbReference type="Pfam" id="PF09375"/>
    </source>
</evidence>
<feature type="domain" description="Imelysin-like" evidence="5">
    <location>
        <begin position="150"/>
        <end position="286"/>
    </location>
</feature>
<dbReference type="OrthoDB" id="7348379at2"/>
<comment type="caution">
    <text evidence="7">The sequence shown here is derived from an EMBL/GenBank/DDBJ whole genome shotgun (WGS) entry which is preliminary data.</text>
</comment>
<proteinExistence type="inferred from homology"/>
<dbReference type="InterPro" id="IPR053377">
    <property type="entry name" value="Iron_uptake_EfeM/EfeO"/>
</dbReference>